<evidence type="ECO:0008006" key="5">
    <source>
        <dbReference type="Google" id="ProtNLM"/>
    </source>
</evidence>
<comment type="caution">
    <text evidence="3">The sequence shown here is derived from an EMBL/GenBank/DDBJ whole genome shotgun (WGS) entry which is preliminary data.</text>
</comment>
<accession>A0A161SML2</accession>
<dbReference type="InterPro" id="IPR015024">
    <property type="entry name" value="PoNi_N"/>
</dbReference>
<sequence>MVRDPLRDETYFKTYLESENDSIDEFKDLLKVIIAERGIEDDGVQSGFISLNTYHFNKLNAMYSGGVPLENIRDFISEVIDSMENAWNGVHYLQMLWLLSIGIMLEIDDSDFVRLEKLIRTYELKDALIDFLLSSRGLSSNESNCPLLHKDPYQHLFNLIYLDDQKQQIQKLQEYLEFHWYDGHEDTGWHDSHHHWDAIYTGYWSYESGAVAKIFGLDDSSLKDLPYYPYEMVHYKE</sequence>
<dbReference type="InterPro" id="IPR028983">
    <property type="entry name" value="PA2201-like_C"/>
</dbReference>
<feature type="domain" description="PoNi N-terminal" evidence="1">
    <location>
        <begin position="3"/>
        <end position="115"/>
    </location>
</feature>
<gene>
    <name evidence="3" type="ORF">AV656_08505</name>
</gene>
<dbReference type="AlphaFoldDB" id="A0A161SML2"/>
<dbReference type="Proteomes" id="UP000076490">
    <property type="component" value="Unassembled WGS sequence"/>
</dbReference>
<dbReference type="Pfam" id="PF08928">
    <property type="entry name" value="PoNi_N"/>
    <property type="match status" value="1"/>
</dbReference>
<protein>
    <recommendedName>
        <fullName evidence="5">PoNi C-terminal domain-containing protein</fullName>
    </recommendedName>
</protein>
<dbReference type="SUPFAM" id="SSF140731">
    <property type="entry name" value="PA2201 C-terminal domain-like"/>
    <property type="match status" value="1"/>
</dbReference>
<evidence type="ECO:0000259" key="1">
    <source>
        <dbReference type="Pfam" id="PF08928"/>
    </source>
</evidence>
<evidence type="ECO:0000313" key="3">
    <source>
        <dbReference type="EMBL" id="KZE39123.1"/>
    </source>
</evidence>
<dbReference type="InterPro" id="IPR015025">
    <property type="entry name" value="PoNi_C"/>
</dbReference>
<dbReference type="EMBL" id="LQNT01000009">
    <property type="protein sequence ID" value="KZE39123.1"/>
    <property type="molecule type" value="Genomic_DNA"/>
</dbReference>
<dbReference type="OrthoDB" id="2448567at2"/>
<feature type="domain" description="PoNi C-terminal" evidence="2">
    <location>
        <begin position="125"/>
        <end position="232"/>
    </location>
</feature>
<dbReference type="Pfam" id="PF08929">
    <property type="entry name" value="PoNi_C"/>
    <property type="match status" value="1"/>
</dbReference>
<name>A0A161SML2_9BACL</name>
<organism evidence="3 4">
    <name type="scientific">Bhargavaea cecembensis</name>
    <dbReference type="NCBI Taxonomy" id="394098"/>
    <lineage>
        <taxon>Bacteria</taxon>
        <taxon>Bacillati</taxon>
        <taxon>Bacillota</taxon>
        <taxon>Bacilli</taxon>
        <taxon>Bacillales</taxon>
        <taxon>Caryophanaceae</taxon>
        <taxon>Bhargavaea</taxon>
    </lineage>
</organism>
<evidence type="ECO:0000313" key="4">
    <source>
        <dbReference type="Proteomes" id="UP000076490"/>
    </source>
</evidence>
<reference evidence="3 4" key="1">
    <citation type="submission" date="2016-01" db="EMBL/GenBank/DDBJ databases">
        <title>Whole genome sequencing of Bhargavaea cecembensis T14.</title>
        <authorList>
            <person name="Hong K.W."/>
        </authorList>
    </citation>
    <scope>NUCLEOTIDE SEQUENCE [LARGE SCALE GENOMIC DNA]</scope>
    <source>
        <strain evidence="3 4">T14</strain>
    </source>
</reference>
<evidence type="ECO:0000259" key="2">
    <source>
        <dbReference type="Pfam" id="PF08929"/>
    </source>
</evidence>
<dbReference type="Gene3D" id="1.10.3920.10">
    <property type="entry name" value="PA2201 C-terminal domain-like"/>
    <property type="match status" value="1"/>
</dbReference>
<proteinExistence type="predicted"/>